<dbReference type="Proteomes" id="UP001214415">
    <property type="component" value="Chromosome 4"/>
</dbReference>
<protein>
    <recommendedName>
        <fullName evidence="4">Trafficking protein particle complex subunit 6B</fullName>
    </recommendedName>
</protein>
<accession>A0AAF0IYZ7</accession>
<dbReference type="Pfam" id="PF04051">
    <property type="entry name" value="TRAPP"/>
    <property type="match status" value="1"/>
</dbReference>
<keyword evidence="3" id="KW-1185">Reference proteome</keyword>
<dbReference type="AlphaFoldDB" id="A0AAF0IYZ7"/>
<dbReference type="SUPFAM" id="SSF111126">
    <property type="entry name" value="Ligand-binding domain in the NO signalling and Golgi transport"/>
    <property type="match status" value="1"/>
</dbReference>
<organism evidence="2 3">
    <name type="scientific">Malassezia equina</name>
    <dbReference type="NCBI Taxonomy" id="1381935"/>
    <lineage>
        <taxon>Eukaryota</taxon>
        <taxon>Fungi</taxon>
        <taxon>Dikarya</taxon>
        <taxon>Basidiomycota</taxon>
        <taxon>Ustilaginomycotina</taxon>
        <taxon>Malasseziomycetes</taxon>
        <taxon>Malasseziales</taxon>
        <taxon>Malasseziaceae</taxon>
        <taxon>Malassezia</taxon>
    </lineage>
</organism>
<dbReference type="PANTHER" id="PTHR12817:SF0">
    <property type="entry name" value="GEO08327P1"/>
    <property type="match status" value="1"/>
</dbReference>
<gene>
    <name evidence="2" type="ORF">MEQU1_002160</name>
</gene>
<dbReference type="GO" id="GO:0005801">
    <property type="term" value="C:cis-Golgi network"/>
    <property type="evidence" value="ECO:0007669"/>
    <property type="project" value="TreeGrafter"/>
</dbReference>
<dbReference type="GO" id="GO:0006888">
    <property type="term" value="P:endoplasmic reticulum to Golgi vesicle-mediated transport"/>
    <property type="evidence" value="ECO:0007669"/>
    <property type="project" value="TreeGrafter"/>
</dbReference>
<comment type="similarity">
    <text evidence="1">Belongs to the TRAPP small subunits family. BET3 subfamily.</text>
</comment>
<name>A0AAF0IYZ7_9BASI</name>
<sequence>MANALQASTAYKTQRANDIVSELQQQDPGAYVPPLLTASDQADMTNSRMEELGRHVGANLTETDTLERVKFVCKDLWSAVWDKQIDNLRTNHRGIFVLQDHALKTLTAIRTTDRADAYIAMQLAFAAGLIRGALERLGVQAVVQADADAFPTSTFHLRIA</sequence>
<dbReference type="InterPro" id="IPR024096">
    <property type="entry name" value="NO_sig/Golgi_transp_ligand-bd"/>
</dbReference>
<dbReference type="PANTHER" id="PTHR12817">
    <property type="entry name" value="TRAFFICKING PROTEIN PARTICLE COMPLEX SUBUNIT 6B"/>
    <property type="match status" value="1"/>
</dbReference>
<dbReference type="Gene3D" id="3.30.1380.20">
    <property type="entry name" value="Trafficking protein particle complex subunit 3"/>
    <property type="match status" value="1"/>
</dbReference>
<evidence type="ECO:0008006" key="4">
    <source>
        <dbReference type="Google" id="ProtNLM"/>
    </source>
</evidence>
<evidence type="ECO:0000313" key="2">
    <source>
        <dbReference type="EMBL" id="WFD23469.1"/>
    </source>
</evidence>
<dbReference type="InterPro" id="IPR037992">
    <property type="entry name" value="TRAPPC6/Trs33"/>
</dbReference>
<dbReference type="InterPro" id="IPR007194">
    <property type="entry name" value="TRAPP_component"/>
</dbReference>
<evidence type="ECO:0000256" key="1">
    <source>
        <dbReference type="ARBA" id="ARBA00006218"/>
    </source>
</evidence>
<reference evidence="2" key="1">
    <citation type="submission" date="2023-03" db="EMBL/GenBank/DDBJ databases">
        <title>Mating type loci evolution in Malassezia.</title>
        <authorList>
            <person name="Coelho M.A."/>
        </authorList>
    </citation>
    <scope>NUCLEOTIDE SEQUENCE</scope>
    <source>
        <strain evidence="2">CBS 12830</strain>
    </source>
</reference>
<dbReference type="EMBL" id="CP119903">
    <property type="protein sequence ID" value="WFD23469.1"/>
    <property type="molecule type" value="Genomic_DNA"/>
</dbReference>
<dbReference type="CDD" id="cd14944">
    <property type="entry name" value="TRAPPC6A_Trs33"/>
    <property type="match status" value="1"/>
</dbReference>
<evidence type="ECO:0000313" key="3">
    <source>
        <dbReference type="Proteomes" id="UP001214415"/>
    </source>
</evidence>
<dbReference type="GO" id="GO:0030008">
    <property type="term" value="C:TRAPP complex"/>
    <property type="evidence" value="ECO:0007669"/>
    <property type="project" value="TreeGrafter"/>
</dbReference>
<proteinExistence type="inferred from homology"/>
<dbReference type="GO" id="GO:0005802">
    <property type="term" value="C:trans-Golgi network"/>
    <property type="evidence" value="ECO:0007669"/>
    <property type="project" value="TreeGrafter"/>
</dbReference>